<name>A0A0A9GYZ5_ARUDO</name>
<organism evidence="1">
    <name type="scientific">Arundo donax</name>
    <name type="common">Giant reed</name>
    <name type="synonym">Donax arundinaceus</name>
    <dbReference type="NCBI Taxonomy" id="35708"/>
    <lineage>
        <taxon>Eukaryota</taxon>
        <taxon>Viridiplantae</taxon>
        <taxon>Streptophyta</taxon>
        <taxon>Embryophyta</taxon>
        <taxon>Tracheophyta</taxon>
        <taxon>Spermatophyta</taxon>
        <taxon>Magnoliopsida</taxon>
        <taxon>Liliopsida</taxon>
        <taxon>Poales</taxon>
        <taxon>Poaceae</taxon>
        <taxon>PACMAD clade</taxon>
        <taxon>Arundinoideae</taxon>
        <taxon>Arundineae</taxon>
        <taxon>Arundo</taxon>
    </lineage>
</organism>
<accession>A0A0A9GYZ5</accession>
<reference evidence="1" key="2">
    <citation type="journal article" date="2015" name="Data Brief">
        <title>Shoot transcriptome of the giant reed, Arundo donax.</title>
        <authorList>
            <person name="Barrero R.A."/>
            <person name="Guerrero F.D."/>
            <person name="Moolhuijzen P."/>
            <person name="Goolsby J.A."/>
            <person name="Tidwell J."/>
            <person name="Bellgard S.E."/>
            <person name="Bellgard M.I."/>
        </authorList>
    </citation>
    <scope>NUCLEOTIDE SEQUENCE</scope>
    <source>
        <tissue evidence="1">Shoot tissue taken approximately 20 cm above the soil surface</tissue>
    </source>
</reference>
<evidence type="ECO:0000313" key="1">
    <source>
        <dbReference type="EMBL" id="JAE30190.1"/>
    </source>
</evidence>
<proteinExistence type="predicted"/>
<sequence length="31" mass="3761">MVQERRGSDYNDILAKLNVSMVLWQIQMFQF</sequence>
<dbReference type="EMBL" id="GBRH01167706">
    <property type="protein sequence ID" value="JAE30190.1"/>
    <property type="molecule type" value="Transcribed_RNA"/>
</dbReference>
<protein>
    <submittedName>
        <fullName evidence="1">Uncharacterized protein</fullName>
    </submittedName>
</protein>
<reference evidence="1" key="1">
    <citation type="submission" date="2014-09" db="EMBL/GenBank/DDBJ databases">
        <authorList>
            <person name="Magalhaes I.L.F."/>
            <person name="Oliveira U."/>
            <person name="Santos F.R."/>
            <person name="Vidigal T.H.D.A."/>
            <person name="Brescovit A.D."/>
            <person name="Santos A.J."/>
        </authorList>
    </citation>
    <scope>NUCLEOTIDE SEQUENCE</scope>
    <source>
        <tissue evidence="1">Shoot tissue taken approximately 20 cm above the soil surface</tissue>
    </source>
</reference>
<dbReference type="AlphaFoldDB" id="A0A0A9GYZ5"/>